<keyword evidence="1" id="KW-0812">Transmembrane</keyword>
<gene>
    <name evidence="3" type="ORF">EUGRSUZ_B03638</name>
</gene>
<dbReference type="InParanoid" id="A0A059D9E3"/>
<protein>
    <submittedName>
        <fullName evidence="3">Uncharacterized protein</fullName>
    </submittedName>
</protein>
<dbReference type="EMBL" id="KK198754">
    <property type="protein sequence ID" value="KCW87109.1"/>
    <property type="molecule type" value="Genomic_DNA"/>
</dbReference>
<evidence type="ECO:0000313" key="3">
    <source>
        <dbReference type="EMBL" id="KCW87109.1"/>
    </source>
</evidence>
<name>A0A059D9E3_EUCGR</name>
<sequence>MPVKKHLLTALHIFISSVLPVTSILKWVSNKEREHKKIFNDDVKNKYAQKSFPVSQLEFYKSYRIDRSFERWPNPLRTSHPSRSPKLVISFSFPKDRSSITPYK</sequence>
<dbReference type="Gramene" id="KCW87109">
    <property type="protein sequence ID" value="KCW87109"/>
    <property type="gene ID" value="EUGRSUZ_B03638"/>
</dbReference>
<proteinExistence type="predicted"/>
<keyword evidence="1" id="KW-0472">Membrane</keyword>
<evidence type="ECO:0000256" key="2">
    <source>
        <dbReference type="SAM" id="SignalP"/>
    </source>
</evidence>
<organism evidence="3">
    <name type="scientific">Eucalyptus grandis</name>
    <name type="common">Flooded gum</name>
    <dbReference type="NCBI Taxonomy" id="71139"/>
    <lineage>
        <taxon>Eukaryota</taxon>
        <taxon>Viridiplantae</taxon>
        <taxon>Streptophyta</taxon>
        <taxon>Embryophyta</taxon>
        <taxon>Tracheophyta</taxon>
        <taxon>Spermatophyta</taxon>
        <taxon>Magnoliopsida</taxon>
        <taxon>eudicotyledons</taxon>
        <taxon>Gunneridae</taxon>
        <taxon>Pentapetalae</taxon>
        <taxon>rosids</taxon>
        <taxon>malvids</taxon>
        <taxon>Myrtales</taxon>
        <taxon>Myrtaceae</taxon>
        <taxon>Myrtoideae</taxon>
        <taxon>Eucalypteae</taxon>
        <taxon>Eucalyptus</taxon>
    </lineage>
</organism>
<reference evidence="3" key="1">
    <citation type="submission" date="2013-07" db="EMBL/GenBank/DDBJ databases">
        <title>The genome of Eucalyptus grandis.</title>
        <authorList>
            <person name="Schmutz J."/>
            <person name="Hayes R."/>
            <person name="Myburg A."/>
            <person name="Tuskan G."/>
            <person name="Grattapaglia D."/>
            <person name="Rokhsar D.S."/>
        </authorList>
    </citation>
    <scope>NUCLEOTIDE SEQUENCE</scope>
    <source>
        <tissue evidence="3">Leaf extractions</tissue>
    </source>
</reference>
<feature type="chain" id="PRO_5001576004" evidence="2">
    <location>
        <begin position="21"/>
        <end position="104"/>
    </location>
</feature>
<keyword evidence="2" id="KW-0732">Signal</keyword>
<feature type="signal peptide" evidence="2">
    <location>
        <begin position="1"/>
        <end position="20"/>
    </location>
</feature>
<evidence type="ECO:0000256" key="1">
    <source>
        <dbReference type="SAM" id="Phobius"/>
    </source>
</evidence>
<dbReference type="AlphaFoldDB" id="A0A059D9E3"/>
<accession>A0A059D9E3</accession>
<keyword evidence="1" id="KW-1133">Transmembrane helix</keyword>
<feature type="transmembrane region" description="Helical" evidence="1">
    <location>
        <begin position="6"/>
        <end position="28"/>
    </location>
</feature>